<protein>
    <recommendedName>
        <fullName evidence="3">PGG domain-containing protein</fullName>
    </recommendedName>
</protein>
<dbReference type="EMBL" id="CM017321">
    <property type="protein sequence ID" value="KAE7995346.1"/>
    <property type="molecule type" value="Genomic_DNA"/>
</dbReference>
<keyword evidence="2" id="KW-0472">Membrane</keyword>
<name>A0A5N6Q897_9ROSI</name>
<evidence type="ECO:0000313" key="5">
    <source>
        <dbReference type="Proteomes" id="UP000327013"/>
    </source>
</evidence>
<dbReference type="PANTHER" id="PTHR24177">
    <property type="entry name" value="CASKIN"/>
    <property type="match status" value="1"/>
</dbReference>
<keyword evidence="2" id="KW-0812">Transmembrane</keyword>
<gene>
    <name evidence="4" type="ORF">FH972_000155</name>
</gene>
<evidence type="ECO:0000313" key="4">
    <source>
        <dbReference type="EMBL" id="KAE7995346.1"/>
    </source>
</evidence>
<feature type="transmembrane region" description="Helical" evidence="2">
    <location>
        <begin position="258"/>
        <end position="276"/>
    </location>
</feature>
<reference evidence="4 5" key="1">
    <citation type="submission" date="2019-06" db="EMBL/GenBank/DDBJ databases">
        <title>A chromosomal-level reference genome of Carpinus fangiana (Coryloideae, Betulaceae).</title>
        <authorList>
            <person name="Yang X."/>
            <person name="Wang Z."/>
            <person name="Zhang L."/>
            <person name="Hao G."/>
            <person name="Liu J."/>
            <person name="Yang Y."/>
        </authorList>
    </citation>
    <scope>NUCLEOTIDE SEQUENCE [LARGE SCALE GENOMIC DNA]</scope>
    <source>
        <strain evidence="4">Cfa_2016G</strain>
        <tissue evidence="4">Leaf</tissue>
    </source>
</reference>
<feature type="domain" description="PGG" evidence="3">
    <location>
        <begin position="251"/>
        <end position="362"/>
    </location>
</feature>
<feature type="transmembrane region" description="Helical" evidence="2">
    <location>
        <begin position="375"/>
        <end position="398"/>
    </location>
</feature>
<dbReference type="Proteomes" id="UP000327013">
    <property type="component" value="Chromosome 1"/>
</dbReference>
<keyword evidence="2" id="KW-1133">Transmembrane helix</keyword>
<feature type="region of interest" description="Disordered" evidence="1">
    <location>
        <begin position="81"/>
        <end position="109"/>
    </location>
</feature>
<dbReference type="OrthoDB" id="1923662at2759"/>
<dbReference type="AlphaFoldDB" id="A0A5N6Q897"/>
<evidence type="ECO:0000256" key="2">
    <source>
        <dbReference type="SAM" id="Phobius"/>
    </source>
</evidence>
<keyword evidence="5" id="KW-1185">Reference proteome</keyword>
<sequence>MKDLERGRQDTNSLRQSNKHPPAISRIYYAMWRGLAKEWPAIDEIWKATRKHESALELTKLLAKMDTTWANSLKVEDRPISLGKGSDSLEDDSNSTEGGASKGGDQTPDTPLLIAAREGIVEIFDEILDVHPQAIEHISKDEVTIVVAAICHRQREIFRRLKMMKGVMEHRLFSLIDKRGYTIMHHAADMKNYNGGTRAGPALQLQEELQWFERVRKIVPSHYVMHRNNAGKTADELFKEQHAELLEKAERWIKETSHSCSAIAILVATVVFTAAFTVPGGNDQKGHPVFLNSPFFLFFTIMDVVSLVSSLTYVVMFLSILTSPFKQENFLESLPRKLMIGFTLLFLSMTTTMLSFTATIFLLNHFEKKALTVTLINIAVLLPVSIFVLMQFPLYVALSSNIHSLFKKIMKKALRRTSIPRFFKASNHKTCTLRYDR</sequence>
<feature type="transmembrane region" description="Helical" evidence="2">
    <location>
        <begin position="342"/>
        <end position="363"/>
    </location>
</feature>
<dbReference type="InterPro" id="IPR026961">
    <property type="entry name" value="PGG_dom"/>
</dbReference>
<dbReference type="InterPro" id="IPR036770">
    <property type="entry name" value="Ankyrin_rpt-contain_sf"/>
</dbReference>
<feature type="transmembrane region" description="Helical" evidence="2">
    <location>
        <begin position="296"/>
        <end position="321"/>
    </location>
</feature>
<dbReference type="GO" id="GO:0016020">
    <property type="term" value="C:membrane"/>
    <property type="evidence" value="ECO:0007669"/>
    <property type="project" value="TreeGrafter"/>
</dbReference>
<dbReference type="SUPFAM" id="SSF48403">
    <property type="entry name" value="Ankyrin repeat"/>
    <property type="match status" value="1"/>
</dbReference>
<accession>A0A5N6Q897</accession>
<evidence type="ECO:0000259" key="3">
    <source>
        <dbReference type="Pfam" id="PF13962"/>
    </source>
</evidence>
<organism evidence="4 5">
    <name type="scientific">Carpinus fangiana</name>
    <dbReference type="NCBI Taxonomy" id="176857"/>
    <lineage>
        <taxon>Eukaryota</taxon>
        <taxon>Viridiplantae</taxon>
        <taxon>Streptophyta</taxon>
        <taxon>Embryophyta</taxon>
        <taxon>Tracheophyta</taxon>
        <taxon>Spermatophyta</taxon>
        <taxon>Magnoliopsida</taxon>
        <taxon>eudicotyledons</taxon>
        <taxon>Gunneridae</taxon>
        <taxon>Pentapetalae</taxon>
        <taxon>rosids</taxon>
        <taxon>fabids</taxon>
        <taxon>Fagales</taxon>
        <taxon>Betulaceae</taxon>
        <taxon>Carpinus</taxon>
    </lineage>
</organism>
<dbReference type="Gene3D" id="1.25.40.20">
    <property type="entry name" value="Ankyrin repeat-containing domain"/>
    <property type="match status" value="1"/>
</dbReference>
<dbReference type="Pfam" id="PF13962">
    <property type="entry name" value="PGG"/>
    <property type="match status" value="1"/>
</dbReference>
<evidence type="ECO:0000256" key="1">
    <source>
        <dbReference type="SAM" id="MobiDB-lite"/>
    </source>
</evidence>
<dbReference type="PANTHER" id="PTHR24177:SF215">
    <property type="entry name" value="PGG DOMAIN-CONTAINING PROTEIN"/>
    <property type="match status" value="1"/>
</dbReference>
<proteinExistence type="predicted"/>